<protein>
    <recommendedName>
        <fullName evidence="4">HEAT repeat-containing protein</fullName>
    </recommendedName>
</protein>
<evidence type="ECO:0000313" key="3">
    <source>
        <dbReference type="Proteomes" id="UP000095192"/>
    </source>
</evidence>
<dbReference type="Proteomes" id="UP000095192">
    <property type="component" value="Unassembled WGS sequence"/>
</dbReference>
<dbReference type="PANTHER" id="PTHR14222:SF1">
    <property type="entry name" value="CONDENSIN-2 COMPLEX SUBUNIT D3"/>
    <property type="match status" value="1"/>
</dbReference>
<evidence type="ECO:0000313" key="2">
    <source>
        <dbReference type="EMBL" id="OEH77388.1"/>
    </source>
</evidence>
<dbReference type="EMBL" id="JROU02001104">
    <property type="protein sequence ID" value="OEH77388.1"/>
    <property type="molecule type" value="Genomic_DNA"/>
</dbReference>
<dbReference type="GO" id="GO:0042393">
    <property type="term" value="F:histone binding"/>
    <property type="evidence" value="ECO:0007669"/>
    <property type="project" value="TreeGrafter"/>
</dbReference>
<dbReference type="PANTHER" id="PTHR14222">
    <property type="entry name" value="CONDENSIN"/>
    <property type="match status" value="1"/>
</dbReference>
<dbReference type="GO" id="GO:0010032">
    <property type="term" value="P:meiotic chromosome condensation"/>
    <property type="evidence" value="ECO:0007669"/>
    <property type="project" value="TreeGrafter"/>
</dbReference>
<dbReference type="GO" id="GO:0000779">
    <property type="term" value="C:condensed chromosome, centromeric region"/>
    <property type="evidence" value="ECO:0007669"/>
    <property type="project" value="TreeGrafter"/>
</dbReference>
<feature type="region of interest" description="Disordered" evidence="1">
    <location>
        <begin position="832"/>
        <end position="872"/>
    </location>
</feature>
<feature type="region of interest" description="Disordered" evidence="1">
    <location>
        <begin position="1"/>
        <end position="52"/>
    </location>
</feature>
<dbReference type="SUPFAM" id="SSF48371">
    <property type="entry name" value="ARM repeat"/>
    <property type="match status" value="1"/>
</dbReference>
<organism evidence="2 3">
    <name type="scientific">Cyclospora cayetanensis</name>
    <dbReference type="NCBI Taxonomy" id="88456"/>
    <lineage>
        <taxon>Eukaryota</taxon>
        <taxon>Sar</taxon>
        <taxon>Alveolata</taxon>
        <taxon>Apicomplexa</taxon>
        <taxon>Conoidasida</taxon>
        <taxon>Coccidia</taxon>
        <taxon>Eucoccidiorida</taxon>
        <taxon>Eimeriorina</taxon>
        <taxon>Eimeriidae</taxon>
        <taxon>Cyclospora</taxon>
    </lineage>
</organism>
<dbReference type="GO" id="GO:0007076">
    <property type="term" value="P:mitotic chromosome condensation"/>
    <property type="evidence" value="ECO:0007669"/>
    <property type="project" value="InterPro"/>
</dbReference>
<dbReference type="VEuPathDB" id="ToxoDB:cyc_02204"/>
<dbReference type="GO" id="GO:0000796">
    <property type="term" value="C:condensin complex"/>
    <property type="evidence" value="ECO:0007669"/>
    <property type="project" value="TreeGrafter"/>
</dbReference>
<comment type="caution">
    <text evidence="2">The sequence shown here is derived from an EMBL/GenBank/DDBJ whole genome shotgun (WGS) entry which is preliminary data.</text>
</comment>
<dbReference type="VEuPathDB" id="ToxoDB:LOC34619088"/>
<dbReference type="InterPro" id="IPR026971">
    <property type="entry name" value="CND1/NCAPD3"/>
</dbReference>
<accession>A0A1D3D1Q6</accession>
<dbReference type="InParanoid" id="A0A1D3D1Q6"/>
<feature type="compositionally biased region" description="Basic residues" evidence="1">
    <location>
        <begin position="1"/>
        <end position="19"/>
    </location>
</feature>
<proteinExistence type="predicted"/>
<reference evidence="2 3" key="1">
    <citation type="journal article" date="2016" name="BMC Genomics">
        <title>Comparative genomics reveals Cyclospora cayetanensis possesses coccidia-like metabolism and invasion components but unique surface antigens.</title>
        <authorList>
            <person name="Liu S."/>
            <person name="Wang L."/>
            <person name="Zheng H."/>
            <person name="Xu Z."/>
            <person name="Roellig D.M."/>
            <person name="Li N."/>
            <person name="Frace M.A."/>
            <person name="Tang K."/>
            <person name="Arrowood M.J."/>
            <person name="Moss D.M."/>
            <person name="Zhang L."/>
            <person name="Feng Y."/>
            <person name="Xiao L."/>
        </authorList>
    </citation>
    <scope>NUCLEOTIDE SEQUENCE [LARGE SCALE GENOMIC DNA]</scope>
    <source>
        <strain evidence="2 3">CHN_HEN01</strain>
    </source>
</reference>
<name>A0A1D3D1Q6_9EIME</name>
<dbReference type="AlphaFoldDB" id="A0A1D3D1Q6"/>
<evidence type="ECO:0008006" key="4">
    <source>
        <dbReference type="Google" id="ProtNLM"/>
    </source>
</evidence>
<sequence>MSHLHKQPQKVPQRHRHRHEGGIACDLPGSLTPFAEDPQEHDSSKLPRSPRQLPEAEPFFLLPLYEGGPLVDCLAAAASDVLLPLLPRLLQEYQQHQLEPNAAIAACTADEAGASGPAKASPQRLGSEYRQKRGRQQQIVGLLVQIVTRCSELLKPALFLHPLLQQQARAYELREIRGSDSTPDENSASFAAAKGGSSKAERLTSIAAEEAARCLGDPSPREAAALSELQQQRESAADPIVAFLCSFCFSCLPSSTASAAAASGVCCTLIRCCILQEAVQLRSDRSAWLLWEMGQQQEEEPQRMQNDGGVLERFLRLAVVPLLRAARLSHRLLGVELLQQLLHAPLSSSSYPCSANGRGRSSGLERPLLFASEDSGTLLSPLLTDATQSDRHALLLQLLVPFSAALEDSQPLIRARAVEALPNICAVLLRSAAAAPAGGGAAAAERTISGAIDPSGWSVFRLLGWKQIATRCRDNSVLVRRQAMAALHTFTTEALHKLLEEGEQQLMFANNGQDGLQRMQREQRLHEGAGHAWRNFILHAATAADEEPMVREKAFELTEQLLHSDGSTMTSCSKRNGIAAEVLEACIRSVCAPNVAVRRLLQLQGFLDWVNESSTKASAAAADRPVNKMPACGAKRAAEAAEAVIAAWRHVATAVLQQEQQKCAAQHGPDTLQQEQSHRMQQLPLSELLHTKASLLLEAVQQQPNDSLGCSWTAALLQCTREGLQQELKGMIHRAAAAFLHGSAAAAASGEELIVLLPDDEVFCRHLVLAGELALMGLLRLEEDVAKVVQALVLDKLPSAIQKVAESGLTWKQDAPPCTRRDSSGLDTVLTAAAAATPPRRRTPPRFGGLFDRDDTSSKRRRPASSLQQQHRRQLAPLPLRVRVVAVHVLGKLAVSAGCVPSSASAPALSNASKKGLVAGQQQLLQLAVELLAAQLHPDEPHLVRLNAVVVLSDVLQRHGQLADKVLPLIVSAIASDGEASFSPQTSAASALGMPLKPISNTGVVAPLRKMALVCLSRLLTEDFVRCKGEVVLGLFFCLGDEDASVRQLAESVYLGVVLPRHVRQNTHDTALATLWSFILQNGSLLKVLLLPQ</sequence>
<dbReference type="InterPro" id="IPR016024">
    <property type="entry name" value="ARM-type_fold"/>
</dbReference>
<gene>
    <name evidence="2" type="ORF">cyc_02204</name>
</gene>
<keyword evidence="3" id="KW-1185">Reference proteome</keyword>
<evidence type="ECO:0000256" key="1">
    <source>
        <dbReference type="SAM" id="MobiDB-lite"/>
    </source>
</evidence>